<organism evidence="2 3">
    <name type="scientific">Halopseudomonas pachastrellae</name>
    <dbReference type="NCBI Taxonomy" id="254161"/>
    <lineage>
        <taxon>Bacteria</taxon>
        <taxon>Pseudomonadati</taxon>
        <taxon>Pseudomonadota</taxon>
        <taxon>Gammaproteobacteria</taxon>
        <taxon>Pseudomonadales</taxon>
        <taxon>Pseudomonadaceae</taxon>
        <taxon>Halopseudomonas</taxon>
    </lineage>
</organism>
<dbReference type="PROSITE" id="PS50164">
    <property type="entry name" value="GIY_YIG"/>
    <property type="match status" value="1"/>
</dbReference>
<feature type="domain" description="GIY-YIG" evidence="1">
    <location>
        <begin position="14"/>
        <end position="100"/>
    </location>
</feature>
<evidence type="ECO:0000313" key="3">
    <source>
        <dbReference type="Proteomes" id="UP000242847"/>
    </source>
</evidence>
<dbReference type="EMBL" id="MUBC01000062">
    <property type="protein sequence ID" value="ONM42552.1"/>
    <property type="molecule type" value="Genomic_DNA"/>
</dbReference>
<sequence length="248" mass="28240">MAEMNITPDLAQALGYYVYAYVDPRDKKIFYIGKGIGSRATEHLSDNGVSEKVDRIRQIRNARLEPVIDILAHGLRDDEEATRVEAALIEVIGIDNLTNQVKGHLSNIYPRRGLSDLIIESKAESAQITDPALLIRINKQFRYDMSAEELYEYTRGIWVIGPRRERAKFVMAVYAGIVREVYEVESWHRAGSTHYKFRDQTALATKSDRRWEFIGSVAAEEVRERYKGRSVAHLFRPGQQSPVVGVGL</sequence>
<keyword evidence="3" id="KW-1185">Reference proteome</keyword>
<dbReference type="CDD" id="cd10440">
    <property type="entry name" value="GIY-YIG_COG3680"/>
    <property type="match status" value="1"/>
</dbReference>
<gene>
    <name evidence="2" type="ORF">BXT89_17380</name>
</gene>
<proteinExistence type="predicted"/>
<comment type="caution">
    <text evidence="2">The sequence shown here is derived from an EMBL/GenBank/DDBJ whole genome shotgun (WGS) entry which is preliminary data.</text>
</comment>
<evidence type="ECO:0000313" key="2">
    <source>
        <dbReference type="EMBL" id="ONM42552.1"/>
    </source>
</evidence>
<dbReference type="InterPro" id="IPR000305">
    <property type="entry name" value="GIY-YIG_endonuc"/>
</dbReference>
<protein>
    <recommendedName>
        <fullName evidence="1">GIY-YIG domain-containing protein</fullName>
    </recommendedName>
</protein>
<dbReference type="OrthoDB" id="67448at2"/>
<dbReference type="RefSeq" id="WP_083729157.1">
    <property type="nucleotide sequence ID" value="NZ_FOUD01000025.1"/>
</dbReference>
<dbReference type="AlphaFoldDB" id="A0A1S8DD41"/>
<reference evidence="2 3" key="1">
    <citation type="submission" date="2017-01" db="EMBL/GenBank/DDBJ databases">
        <title>Draft genome sequence of Pseudomonas pachastrellae type strain CCUG 46540T from a deep sea.</title>
        <authorList>
            <person name="Gomila M."/>
            <person name="Mulet M."/>
            <person name="Lalucat J."/>
            <person name="Garcia-Valdes E."/>
        </authorList>
    </citation>
    <scope>NUCLEOTIDE SEQUENCE [LARGE SCALE GENOMIC DNA]</scope>
    <source>
        <strain evidence="2 3">CCUG 46540</strain>
    </source>
</reference>
<dbReference type="Pfam" id="PF22945">
    <property type="entry name" value="LEM-3_GIY-YIG"/>
    <property type="match status" value="1"/>
</dbReference>
<dbReference type="Proteomes" id="UP000242847">
    <property type="component" value="Unassembled WGS sequence"/>
</dbReference>
<evidence type="ECO:0000259" key="1">
    <source>
        <dbReference type="PROSITE" id="PS50164"/>
    </source>
</evidence>
<name>A0A1S8DD41_9GAMM</name>
<dbReference type="STRING" id="254161.SAMN05216256_1258"/>
<accession>A0A1S8DD41</accession>